<gene>
    <name evidence="2" type="ORF">CISIN_1g036450mg</name>
</gene>
<feature type="domain" description="Transposase-associated" evidence="1">
    <location>
        <begin position="1"/>
        <end position="61"/>
    </location>
</feature>
<protein>
    <recommendedName>
        <fullName evidence="1">Transposase-associated domain-containing protein</fullName>
    </recommendedName>
</protein>
<keyword evidence="3" id="KW-1185">Reference proteome</keyword>
<reference evidence="2 3" key="1">
    <citation type="submission" date="2014-04" db="EMBL/GenBank/DDBJ databases">
        <authorList>
            <consortium name="International Citrus Genome Consortium"/>
            <person name="Gmitter F."/>
            <person name="Chen C."/>
            <person name="Farmerie W."/>
            <person name="Harkins T."/>
            <person name="Desany B."/>
            <person name="Mohiuddin M."/>
            <person name="Kodira C."/>
            <person name="Borodovsky M."/>
            <person name="Lomsadze A."/>
            <person name="Burns P."/>
            <person name="Jenkins J."/>
            <person name="Prochnik S."/>
            <person name="Shu S."/>
            <person name="Chapman J."/>
            <person name="Pitluck S."/>
            <person name="Schmutz J."/>
            <person name="Rokhsar D."/>
        </authorList>
    </citation>
    <scope>NUCLEOTIDE SEQUENCE</scope>
</reference>
<dbReference type="Pfam" id="PF13963">
    <property type="entry name" value="Transpos_assoc"/>
    <property type="match status" value="1"/>
</dbReference>
<dbReference type="EMBL" id="KK785710">
    <property type="protein sequence ID" value="KDO41121.1"/>
    <property type="molecule type" value="Genomic_DNA"/>
</dbReference>
<dbReference type="InterPro" id="IPR029480">
    <property type="entry name" value="Transpos_assoc"/>
</dbReference>
<dbReference type="Proteomes" id="UP000027120">
    <property type="component" value="Unassembled WGS sequence"/>
</dbReference>
<organism evidence="2 3">
    <name type="scientific">Citrus sinensis</name>
    <name type="common">Sweet orange</name>
    <name type="synonym">Citrus aurantium var. sinensis</name>
    <dbReference type="NCBI Taxonomy" id="2711"/>
    <lineage>
        <taxon>Eukaryota</taxon>
        <taxon>Viridiplantae</taxon>
        <taxon>Streptophyta</taxon>
        <taxon>Embryophyta</taxon>
        <taxon>Tracheophyta</taxon>
        <taxon>Spermatophyta</taxon>
        <taxon>Magnoliopsida</taxon>
        <taxon>eudicotyledons</taxon>
        <taxon>Gunneridae</taxon>
        <taxon>Pentapetalae</taxon>
        <taxon>rosids</taxon>
        <taxon>malvids</taxon>
        <taxon>Sapindales</taxon>
        <taxon>Rutaceae</taxon>
        <taxon>Aurantioideae</taxon>
        <taxon>Citrus</taxon>
    </lineage>
</organism>
<evidence type="ECO:0000313" key="2">
    <source>
        <dbReference type="EMBL" id="KDO41121.1"/>
    </source>
</evidence>
<accession>A0A067DR98</accession>
<dbReference type="AlphaFoldDB" id="A0A067DR98"/>
<evidence type="ECO:0000259" key="1">
    <source>
        <dbReference type="Pfam" id="PF13963"/>
    </source>
</evidence>
<evidence type="ECO:0000313" key="3">
    <source>
        <dbReference type="Proteomes" id="UP000027120"/>
    </source>
</evidence>
<name>A0A067DR98_CITSI</name>
<sequence length="115" mass="13760">YEIGVEEFLRFAMVNSENHRLLRFPCTDRYNMEFYAPEQIRDHLFTYGFLPSYIVWDRHGEVEQKTTAVSCHNYSESHQFRFKDQSNIEDMIHDAYEQCDFPTYGNLFGCSIKGH</sequence>
<feature type="non-terminal residue" evidence="2">
    <location>
        <position position="1"/>
    </location>
</feature>
<proteinExistence type="predicted"/>